<keyword evidence="1" id="KW-0812">Transmembrane</keyword>
<gene>
    <name evidence="2" type="ORF">Cob_v013152</name>
</gene>
<evidence type="ECO:0000313" key="3">
    <source>
        <dbReference type="Proteomes" id="UP000014480"/>
    </source>
</evidence>
<name>A0A484F8H1_COLOR</name>
<proteinExistence type="predicted"/>
<keyword evidence="3" id="KW-1185">Reference proteome</keyword>
<protein>
    <submittedName>
        <fullName evidence="2">Uncharacterized protein</fullName>
    </submittedName>
</protein>
<dbReference type="Proteomes" id="UP000014480">
    <property type="component" value="Unassembled WGS sequence"/>
</dbReference>
<feature type="transmembrane region" description="Helical" evidence="1">
    <location>
        <begin position="39"/>
        <end position="58"/>
    </location>
</feature>
<reference evidence="3" key="2">
    <citation type="journal article" date="2019" name="Mol. Plant Microbe Interact.">
        <title>Genome sequence resources for four phytopathogenic fungi from the Colletotrichum orbiculare species complex.</title>
        <authorList>
            <person name="Gan P."/>
            <person name="Tsushima A."/>
            <person name="Narusaka M."/>
            <person name="Narusaka Y."/>
            <person name="Takano Y."/>
            <person name="Kubo Y."/>
            <person name="Shirasu K."/>
        </authorList>
    </citation>
    <scope>GENOME REANNOTATION</scope>
    <source>
        <strain evidence="3">104-T / ATCC 96160 / CBS 514.97 / LARS 414 / MAFF 240422</strain>
    </source>
</reference>
<keyword evidence="1" id="KW-1133">Transmembrane helix</keyword>
<keyword evidence="1" id="KW-0472">Membrane</keyword>
<comment type="caution">
    <text evidence="2">The sequence shown here is derived from an EMBL/GenBank/DDBJ whole genome shotgun (WGS) entry which is preliminary data.</text>
</comment>
<sequence>MFQHPNCLDFSLPASDSSVSICVLYAKPAWPVYSKQANAASAGAVVVVVVGFQGMVMLRKVIAKCLSALSQIKTSRGGKES</sequence>
<evidence type="ECO:0000313" key="2">
    <source>
        <dbReference type="EMBL" id="TDZ13676.1"/>
    </source>
</evidence>
<evidence type="ECO:0000256" key="1">
    <source>
        <dbReference type="SAM" id="Phobius"/>
    </source>
</evidence>
<dbReference type="AlphaFoldDB" id="A0A484F8H1"/>
<organism evidence="2 3">
    <name type="scientific">Colletotrichum orbiculare (strain 104-T / ATCC 96160 / CBS 514.97 / LARS 414 / MAFF 240422)</name>
    <name type="common">Cucumber anthracnose fungus</name>
    <name type="synonym">Colletotrichum lagenarium</name>
    <dbReference type="NCBI Taxonomy" id="1213857"/>
    <lineage>
        <taxon>Eukaryota</taxon>
        <taxon>Fungi</taxon>
        <taxon>Dikarya</taxon>
        <taxon>Ascomycota</taxon>
        <taxon>Pezizomycotina</taxon>
        <taxon>Sordariomycetes</taxon>
        <taxon>Hypocreomycetidae</taxon>
        <taxon>Glomerellales</taxon>
        <taxon>Glomerellaceae</taxon>
        <taxon>Colletotrichum</taxon>
        <taxon>Colletotrichum orbiculare species complex</taxon>
    </lineage>
</organism>
<reference evidence="3" key="1">
    <citation type="journal article" date="2013" name="New Phytol.">
        <title>Comparative genomic and transcriptomic analyses reveal the hemibiotrophic stage shift of Colletotrichum fungi.</title>
        <authorList>
            <person name="Gan P."/>
            <person name="Ikeda K."/>
            <person name="Irieda H."/>
            <person name="Narusaka M."/>
            <person name="O'Connell R.J."/>
            <person name="Narusaka Y."/>
            <person name="Takano Y."/>
            <person name="Kubo Y."/>
            <person name="Shirasu K."/>
        </authorList>
    </citation>
    <scope>NUCLEOTIDE SEQUENCE [LARGE SCALE GENOMIC DNA]</scope>
    <source>
        <strain evidence="3">104-T / ATCC 96160 / CBS 514.97 / LARS 414 / MAFF 240422</strain>
    </source>
</reference>
<dbReference type="EMBL" id="AMCV02000062">
    <property type="protein sequence ID" value="TDZ13676.1"/>
    <property type="molecule type" value="Genomic_DNA"/>
</dbReference>
<accession>A0A484F8H1</accession>